<dbReference type="EMBL" id="CAEZSR010000120">
    <property type="protein sequence ID" value="CAB4575774.1"/>
    <property type="molecule type" value="Genomic_DNA"/>
</dbReference>
<sequence length="242" mass="26647">MQTHDLLLALARDGEAFADVCADADLGAPVPSCPGWTVADLVYHLGEVHHFWRTIVAEQRDGWEGYERPDRPTDGELIRWYRDGLAALRETLAAADPAQPNWTWSTDRTAGFVIRRMAHEAAIHRWDAEQAAGRDTGVEPHLASDGIDEFLMWFADEPKEGQPAPGGSVHLHCGDVPGEWTVRMNAEGTYDIERAHAKGDCAIRGSASDILLALWRRRPASTVDVVGDADVAARFLAYPALE</sequence>
<dbReference type="AlphaFoldDB" id="A0A6J6EKV5"/>
<dbReference type="GO" id="GO:0046872">
    <property type="term" value="F:metal ion binding"/>
    <property type="evidence" value="ECO:0007669"/>
    <property type="project" value="InterPro"/>
</dbReference>
<proteinExistence type="predicted"/>
<feature type="domain" description="MDMPI C-terminal" evidence="1">
    <location>
        <begin position="141"/>
        <end position="234"/>
    </location>
</feature>
<organism evidence="3">
    <name type="scientific">freshwater metagenome</name>
    <dbReference type="NCBI Taxonomy" id="449393"/>
    <lineage>
        <taxon>unclassified sequences</taxon>
        <taxon>metagenomes</taxon>
        <taxon>ecological metagenomes</taxon>
    </lineage>
</organism>
<dbReference type="PANTHER" id="PTHR40758:SF1">
    <property type="entry name" value="CONSERVED PROTEIN"/>
    <property type="match status" value="1"/>
</dbReference>
<name>A0A6J6EKV5_9ZZZZ</name>
<accession>A0A6J6EKV5</accession>
<gene>
    <name evidence="3" type="ORF">UFOPK1493_02700</name>
</gene>
<dbReference type="SUPFAM" id="SSF109854">
    <property type="entry name" value="DinB/YfiT-like putative metalloenzymes"/>
    <property type="match status" value="1"/>
</dbReference>
<dbReference type="Pfam" id="PF07398">
    <property type="entry name" value="MDMPI_C"/>
    <property type="match status" value="1"/>
</dbReference>
<dbReference type="NCBIfam" id="TIGR03083">
    <property type="entry name" value="maleylpyruvate isomerase family mycothiol-dependent enzyme"/>
    <property type="match status" value="1"/>
</dbReference>
<dbReference type="Pfam" id="PF11716">
    <property type="entry name" value="MDMPI_N"/>
    <property type="match status" value="1"/>
</dbReference>
<dbReference type="GO" id="GO:0005886">
    <property type="term" value="C:plasma membrane"/>
    <property type="evidence" value="ECO:0007669"/>
    <property type="project" value="TreeGrafter"/>
</dbReference>
<dbReference type="Gene3D" id="1.20.120.450">
    <property type="entry name" value="dinb family like domain"/>
    <property type="match status" value="1"/>
</dbReference>
<evidence type="ECO:0000259" key="1">
    <source>
        <dbReference type="Pfam" id="PF07398"/>
    </source>
</evidence>
<evidence type="ECO:0000259" key="2">
    <source>
        <dbReference type="Pfam" id="PF11716"/>
    </source>
</evidence>
<dbReference type="InterPro" id="IPR010872">
    <property type="entry name" value="MDMPI_C-term_domain"/>
</dbReference>
<dbReference type="InterPro" id="IPR034660">
    <property type="entry name" value="DinB/YfiT-like"/>
</dbReference>
<dbReference type="InterPro" id="IPR017517">
    <property type="entry name" value="Maleyloyr_isom"/>
</dbReference>
<dbReference type="PANTHER" id="PTHR40758">
    <property type="entry name" value="CONSERVED PROTEIN"/>
    <property type="match status" value="1"/>
</dbReference>
<evidence type="ECO:0000313" key="3">
    <source>
        <dbReference type="EMBL" id="CAB4575774.1"/>
    </source>
</evidence>
<feature type="domain" description="Mycothiol-dependent maleylpyruvate isomerase metal-binding" evidence="2">
    <location>
        <begin position="9"/>
        <end position="128"/>
    </location>
</feature>
<dbReference type="InterPro" id="IPR024344">
    <property type="entry name" value="MDMPI_metal-binding"/>
</dbReference>
<protein>
    <submittedName>
        <fullName evidence="3">Unannotated protein</fullName>
    </submittedName>
</protein>
<reference evidence="3" key="1">
    <citation type="submission" date="2020-05" db="EMBL/GenBank/DDBJ databases">
        <authorList>
            <person name="Chiriac C."/>
            <person name="Salcher M."/>
            <person name="Ghai R."/>
            <person name="Kavagutti S V."/>
        </authorList>
    </citation>
    <scope>NUCLEOTIDE SEQUENCE</scope>
</reference>